<dbReference type="Pfam" id="PF05729">
    <property type="entry name" value="NACHT"/>
    <property type="match status" value="1"/>
</dbReference>
<name>A0A840AJI1_9HYPH</name>
<evidence type="ECO:0000313" key="2">
    <source>
        <dbReference type="EMBL" id="MBB3930499.1"/>
    </source>
</evidence>
<dbReference type="PANTHER" id="PTHR46844">
    <property type="entry name" value="SLR5058 PROTEIN"/>
    <property type="match status" value="1"/>
</dbReference>
<dbReference type="InterPro" id="IPR027417">
    <property type="entry name" value="P-loop_NTPase"/>
</dbReference>
<sequence length="627" mass="72964">MSAEVDPNVIAAAALTDLIKTTFNTVINGVTKKFEFAWNKVFTDFDPYCRRVYQINSHVRIICAKDRDIPLYDIYVESKFYSSEGIYSDEEIVQKIRDGDRIVISGNGGTGKTFFMRHLWMTIFRNPMGVIPIFIELRNLSRSDTSIFKDSLMSIMSPARQISVELFDYFCNHGSFCFILDGFDEIPHDNRDDIQSSILSFASQFPKCPMVVSSRPDERFSGWQQFHVLSPRPFEYTQMIDLVEKIPIADDIKESFKSSADEVFYERHESFLSNPLLCIMMVMTFRDNMDIPENMNAFYDQAFITLYSSHDATKAWSRDSTLSIDQFRKIFGIFSAISYYEEKFEFNEYELLSYIDRSIKVIKIDASVDEVRRDIVESVNLMQQDGLYIYFIHRSFQEYFTAYAITHLLNKKAYEYLKKIKTRISDNVIAMAFEMNEHIVIEGYIRPEIEEHGIFDRVDDECIGIDFLECLDCNIAVNLKQSGGGISRFSIIGPVPNKIRDFVVNINKMRSEKSSEVLDVFERSDVNEQIRLILEEFETLLDSRQEFDINMSVAFRDGKVNIDYNSLYESGVVYDVICRIRRKIDEKAEEDGEELKEIIRSARHWCGEVMRLDQERAASIDEIFGPN</sequence>
<dbReference type="SUPFAM" id="SSF52540">
    <property type="entry name" value="P-loop containing nucleoside triphosphate hydrolases"/>
    <property type="match status" value="1"/>
</dbReference>
<reference evidence="2 3" key="1">
    <citation type="submission" date="2020-08" db="EMBL/GenBank/DDBJ databases">
        <title>Genomic Encyclopedia of Type Strains, Phase IV (KMG-IV): sequencing the most valuable type-strain genomes for metagenomic binning, comparative biology and taxonomic classification.</title>
        <authorList>
            <person name="Goeker M."/>
        </authorList>
    </citation>
    <scope>NUCLEOTIDE SEQUENCE [LARGE SCALE GENOMIC DNA]</scope>
    <source>
        <strain evidence="2 3">DSM 25966</strain>
    </source>
</reference>
<dbReference type="PROSITE" id="PS50837">
    <property type="entry name" value="NACHT"/>
    <property type="match status" value="1"/>
</dbReference>
<dbReference type="Gene3D" id="3.40.50.300">
    <property type="entry name" value="P-loop containing nucleotide triphosphate hydrolases"/>
    <property type="match status" value="1"/>
</dbReference>
<feature type="domain" description="NACHT" evidence="1">
    <location>
        <begin position="100"/>
        <end position="217"/>
    </location>
</feature>
<dbReference type="RefSeq" id="WP_183398150.1">
    <property type="nucleotide sequence ID" value="NZ_JACIDS010000002.1"/>
</dbReference>
<proteinExistence type="predicted"/>
<evidence type="ECO:0000259" key="1">
    <source>
        <dbReference type="PROSITE" id="PS50837"/>
    </source>
</evidence>
<comment type="caution">
    <text evidence="2">The sequence shown here is derived from an EMBL/GenBank/DDBJ whole genome shotgun (WGS) entry which is preliminary data.</text>
</comment>
<evidence type="ECO:0000313" key="3">
    <source>
        <dbReference type="Proteomes" id="UP000553963"/>
    </source>
</evidence>
<dbReference type="PANTHER" id="PTHR46844:SF1">
    <property type="entry name" value="SLR5058 PROTEIN"/>
    <property type="match status" value="1"/>
</dbReference>
<dbReference type="AlphaFoldDB" id="A0A840AJI1"/>
<dbReference type="EMBL" id="JACIDS010000002">
    <property type="protein sequence ID" value="MBB3930499.1"/>
    <property type="molecule type" value="Genomic_DNA"/>
</dbReference>
<protein>
    <recommendedName>
        <fullName evidence="1">NACHT domain-containing protein</fullName>
    </recommendedName>
</protein>
<accession>A0A840AJI1</accession>
<dbReference type="Proteomes" id="UP000553963">
    <property type="component" value="Unassembled WGS sequence"/>
</dbReference>
<gene>
    <name evidence="2" type="ORF">GGR25_001538</name>
</gene>
<organism evidence="2 3">
    <name type="scientific">Kaistia hirudinis</name>
    <dbReference type="NCBI Taxonomy" id="1293440"/>
    <lineage>
        <taxon>Bacteria</taxon>
        <taxon>Pseudomonadati</taxon>
        <taxon>Pseudomonadota</taxon>
        <taxon>Alphaproteobacteria</taxon>
        <taxon>Hyphomicrobiales</taxon>
        <taxon>Kaistiaceae</taxon>
        <taxon>Kaistia</taxon>
    </lineage>
</organism>
<keyword evidence="3" id="KW-1185">Reference proteome</keyword>
<dbReference type="InterPro" id="IPR007111">
    <property type="entry name" value="NACHT_NTPase"/>
</dbReference>